<dbReference type="Proteomes" id="UP000237423">
    <property type="component" value="Unassembled WGS sequence"/>
</dbReference>
<evidence type="ECO:0000313" key="3">
    <source>
        <dbReference type="Proteomes" id="UP000237423"/>
    </source>
</evidence>
<evidence type="ECO:0000256" key="1">
    <source>
        <dbReference type="SAM" id="Phobius"/>
    </source>
</evidence>
<accession>A0A2S5CGI8</accession>
<dbReference type="EMBL" id="PGFZ01000020">
    <property type="protein sequence ID" value="POZ49877.1"/>
    <property type="molecule type" value="Genomic_DNA"/>
</dbReference>
<keyword evidence="1" id="KW-0472">Membrane</keyword>
<keyword evidence="1" id="KW-0812">Transmembrane</keyword>
<comment type="caution">
    <text evidence="2">The sequence shown here is derived from an EMBL/GenBank/DDBJ whole genome shotgun (WGS) entry which is preliminary data.</text>
</comment>
<reference evidence="2 3" key="1">
    <citation type="submission" date="2017-11" db="EMBL/GenBank/DDBJ databases">
        <title>Draft Genome Sequence of Methylobacter psychrotolerans Sph1T, an Obligate Methanotroph from Low-Temperature Environments.</title>
        <authorList>
            <person name="Oshkin I.Y."/>
            <person name="Miroshnikov K."/>
            <person name="Belova S.E."/>
            <person name="Korzhenkov A."/>
            <person name="Toshchakov S.V."/>
            <person name="Dedysh S.N."/>
        </authorList>
    </citation>
    <scope>NUCLEOTIDE SEQUENCE [LARGE SCALE GENOMIC DNA]</scope>
    <source>
        <strain evidence="2 3">Sph1</strain>
    </source>
</reference>
<keyword evidence="1" id="KW-1133">Transmembrane helix</keyword>
<evidence type="ECO:0000313" key="2">
    <source>
        <dbReference type="EMBL" id="POZ49877.1"/>
    </source>
</evidence>
<proteinExistence type="predicted"/>
<feature type="transmembrane region" description="Helical" evidence="1">
    <location>
        <begin position="6"/>
        <end position="22"/>
    </location>
</feature>
<sequence length="82" mass="9490">MLYLMLMTLIVCTTAIVLYWMRTRPKTDLIKLDDARYLSLSAVSEVLRNNGVLMMTLKDGRTARVKDDSGRILRELSKRKLN</sequence>
<gene>
    <name evidence="2" type="ORF">AADEFJLK_04323</name>
</gene>
<name>A0A2S5CGI8_9GAMM</name>
<protein>
    <submittedName>
        <fullName evidence="2">Uncharacterized protein</fullName>
    </submittedName>
</protein>
<organism evidence="2 3">
    <name type="scientific">Methylovulum psychrotolerans</name>
    <dbReference type="NCBI Taxonomy" id="1704499"/>
    <lineage>
        <taxon>Bacteria</taxon>
        <taxon>Pseudomonadati</taxon>
        <taxon>Pseudomonadota</taxon>
        <taxon>Gammaproteobacteria</taxon>
        <taxon>Methylococcales</taxon>
        <taxon>Methylococcaceae</taxon>
        <taxon>Methylovulum</taxon>
    </lineage>
</organism>
<dbReference type="RefSeq" id="WP_146054702.1">
    <property type="nucleotide sequence ID" value="NZ_PGFZ01000020.1"/>
</dbReference>
<dbReference type="AlphaFoldDB" id="A0A2S5CGI8"/>